<evidence type="ECO:0000256" key="1">
    <source>
        <dbReference type="SAM" id="MobiDB-lite"/>
    </source>
</evidence>
<feature type="compositionally biased region" description="Acidic residues" evidence="1">
    <location>
        <begin position="70"/>
        <end position="88"/>
    </location>
</feature>
<evidence type="ECO:0000313" key="3">
    <source>
        <dbReference type="WBParaSite" id="L893_g13874.t1"/>
    </source>
</evidence>
<dbReference type="WBParaSite" id="L893_g13874.t1">
    <property type="protein sequence ID" value="L893_g13874.t1"/>
    <property type="gene ID" value="L893_g13874"/>
</dbReference>
<proteinExistence type="predicted"/>
<protein>
    <submittedName>
        <fullName evidence="3">Polyprotein protein</fullName>
    </submittedName>
</protein>
<organism evidence="2 3">
    <name type="scientific">Steinernema glaseri</name>
    <dbReference type="NCBI Taxonomy" id="37863"/>
    <lineage>
        <taxon>Eukaryota</taxon>
        <taxon>Metazoa</taxon>
        <taxon>Ecdysozoa</taxon>
        <taxon>Nematoda</taxon>
        <taxon>Chromadorea</taxon>
        <taxon>Rhabditida</taxon>
        <taxon>Tylenchina</taxon>
        <taxon>Panagrolaimomorpha</taxon>
        <taxon>Strongyloidoidea</taxon>
        <taxon>Steinernematidae</taxon>
        <taxon>Steinernema</taxon>
    </lineage>
</organism>
<feature type="region of interest" description="Disordered" evidence="1">
    <location>
        <begin position="69"/>
        <end position="107"/>
    </location>
</feature>
<sequence length="107" mass="11555">MLKVDVNTIEKKTRKAVEDPNVTNVDLEDDLAEVCAIASNVRNALKAIEEWKDSVIAAIVAERDSYSDTAIDDDDSVASDATSIDDNERECPSLIPSVAPTPPDVPL</sequence>
<dbReference type="AlphaFoldDB" id="A0A1I7Y9K8"/>
<dbReference type="Proteomes" id="UP000095287">
    <property type="component" value="Unplaced"/>
</dbReference>
<evidence type="ECO:0000313" key="2">
    <source>
        <dbReference type="Proteomes" id="UP000095287"/>
    </source>
</evidence>
<name>A0A1I7Y9K8_9BILA</name>
<keyword evidence="2" id="KW-1185">Reference proteome</keyword>
<reference evidence="3" key="1">
    <citation type="submission" date="2016-11" db="UniProtKB">
        <authorList>
            <consortium name="WormBaseParasite"/>
        </authorList>
    </citation>
    <scope>IDENTIFICATION</scope>
</reference>
<accession>A0A1I7Y9K8</accession>